<dbReference type="AlphaFoldDB" id="X1BVD8"/>
<comment type="caution">
    <text evidence="1">The sequence shown here is derived from an EMBL/GenBank/DDBJ whole genome shotgun (WGS) entry which is preliminary data.</text>
</comment>
<protein>
    <submittedName>
        <fullName evidence="1">Uncharacterized protein</fullName>
    </submittedName>
</protein>
<gene>
    <name evidence="1" type="ORF">S01H4_35064</name>
</gene>
<proteinExistence type="predicted"/>
<sequence length="47" mass="5939">EESFEHKQEYYRYMRNKKYTTLNNIEVKSIGERDIGNFLFFLLNRRF</sequence>
<evidence type="ECO:0000313" key="1">
    <source>
        <dbReference type="EMBL" id="GAG76126.1"/>
    </source>
</evidence>
<feature type="non-terminal residue" evidence="1">
    <location>
        <position position="1"/>
    </location>
</feature>
<organism evidence="1">
    <name type="scientific">marine sediment metagenome</name>
    <dbReference type="NCBI Taxonomy" id="412755"/>
    <lineage>
        <taxon>unclassified sequences</taxon>
        <taxon>metagenomes</taxon>
        <taxon>ecological metagenomes</taxon>
    </lineage>
</organism>
<dbReference type="EMBL" id="BART01018602">
    <property type="protein sequence ID" value="GAG76126.1"/>
    <property type="molecule type" value="Genomic_DNA"/>
</dbReference>
<reference evidence="1" key="1">
    <citation type="journal article" date="2014" name="Front. Microbiol.">
        <title>High frequency of phylogenetically diverse reductive dehalogenase-homologous genes in deep subseafloor sedimentary metagenomes.</title>
        <authorList>
            <person name="Kawai M."/>
            <person name="Futagami T."/>
            <person name="Toyoda A."/>
            <person name="Takaki Y."/>
            <person name="Nishi S."/>
            <person name="Hori S."/>
            <person name="Arai W."/>
            <person name="Tsubouchi T."/>
            <person name="Morono Y."/>
            <person name="Uchiyama I."/>
            <person name="Ito T."/>
            <person name="Fujiyama A."/>
            <person name="Inagaki F."/>
            <person name="Takami H."/>
        </authorList>
    </citation>
    <scope>NUCLEOTIDE SEQUENCE</scope>
    <source>
        <strain evidence="1">Expedition CK06-06</strain>
    </source>
</reference>
<accession>X1BVD8</accession>
<name>X1BVD8_9ZZZZ</name>